<dbReference type="AlphaFoldDB" id="A0A1G6HNJ2"/>
<keyword evidence="2" id="KW-0472">Membrane</keyword>
<keyword evidence="3" id="KW-0131">Cell cycle</keyword>
<dbReference type="EMBL" id="FMZL01000001">
    <property type="protein sequence ID" value="SDB95713.1"/>
    <property type="molecule type" value="Genomic_DNA"/>
</dbReference>
<proteinExistence type="predicted"/>
<evidence type="ECO:0000256" key="1">
    <source>
        <dbReference type="SAM" id="MobiDB-lite"/>
    </source>
</evidence>
<protein>
    <submittedName>
        <fullName evidence="3">Cell division protein FtsL</fullName>
    </submittedName>
</protein>
<evidence type="ECO:0000313" key="4">
    <source>
        <dbReference type="Proteomes" id="UP000198528"/>
    </source>
</evidence>
<evidence type="ECO:0000256" key="2">
    <source>
        <dbReference type="SAM" id="Phobius"/>
    </source>
</evidence>
<sequence>MGMMGSEAYSYYGNAYERPREVERHAPFEVVRGGGLDARVRSGVTAQFWTRFKLFVACVLAFATIGIFRVALTAATVSNLTQANALEEKISTSASANSDLKIERSVLSSSSRVNAIATQNYGMVLSTDTEAMDASAKGADASAKGAKATSGDAAQQASAKDAQSSDVR</sequence>
<gene>
    <name evidence="3" type="ORF">SAMN04487824_10129</name>
</gene>
<feature type="transmembrane region" description="Helical" evidence="2">
    <location>
        <begin position="54"/>
        <end position="72"/>
    </location>
</feature>
<evidence type="ECO:0000313" key="3">
    <source>
        <dbReference type="EMBL" id="SDB95713.1"/>
    </source>
</evidence>
<keyword evidence="4" id="KW-1185">Reference proteome</keyword>
<organism evidence="3 4">
    <name type="scientific">Parafannyhessea umbonata</name>
    <dbReference type="NCBI Taxonomy" id="604330"/>
    <lineage>
        <taxon>Bacteria</taxon>
        <taxon>Bacillati</taxon>
        <taxon>Actinomycetota</taxon>
        <taxon>Coriobacteriia</taxon>
        <taxon>Coriobacteriales</taxon>
        <taxon>Atopobiaceae</taxon>
        <taxon>Parafannyhessea</taxon>
    </lineage>
</organism>
<keyword evidence="2" id="KW-1133">Transmembrane helix</keyword>
<dbReference type="Proteomes" id="UP000198528">
    <property type="component" value="Unassembled WGS sequence"/>
</dbReference>
<reference evidence="4" key="1">
    <citation type="submission" date="2016-10" db="EMBL/GenBank/DDBJ databases">
        <authorList>
            <person name="Varghese N."/>
            <person name="Submissions S."/>
        </authorList>
    </citation>
    <scope>NUCLEOTIDE SEQUENCE [LARGE SCALE GENOMIC DNA]</scope>
    <source>
        <strain evidence="4">DSM 22619</strain>
    </source>
</reference>
<dbReference type="STRING" id="604330.SAMN04489857_0615"/>
<keyword evidence="3" id="KW-0132">Cell division</keyword>
<dbReference type="GO" id="GO:0051301">
    <property type="term" value="P:cell division"/>
    <property type="evidence" value="ECO:0007669"/>
    <property type="project" value="UniProtKB-KW"/>
</dbReference>
<dbReference type="RefSeq" id="WP_090844085.1">
    <property type="nucleotide sequence ID" value="NZ_FMZL01000001.1"/>
</dbReference>
<keyword evidence="2" id="KW-0812">Transmembrane</keyword>
<accession>A0A1G6HNJ2</accession>
<feature type="region of interest" description="Disordered" evidence="1">
    <location>
        <begin position="145"/>
        <end position="168"/>
    </location>
</feature>
<name>A0A1G6HNJ2_9ACTN</name>